<evidence type="ECO:0000259" key="1">
    <source>
        <dbReference type="SMART" id="SM00418"/>
    </source>
</evidence>
<feature type="domain" description="HTH arsR-type" evidence="1">
    <location>
        <begin position="9"/>
        <end position="104"/>
    </location>
</feature>
<accession>D1BSG9</accession>
<dbReference type="SMART" id="SM00418">
    <property type="entry name" value="HTH_ARSR"/>
    <property type="match status" value="1"/>
</dbReference>
<keyword evidence="3" id="KW-1185">Reference proteome</keyword>
<dbReference type="AlphaFoldDB" id="D1BSG9"/>
<name>D1BSG9_XYLCX</name>
<proteinExistence type="predicted"/>
<dbReference type="SUPFAM" id="SSF46785">
    <property type="entry name" value="Winged helix' DNA-binding domain"/>
    <property type="match status" value="1"/>
</dbReference>
<dbReference type="GO" id="GO:0003700">
    <property type="term" value="F:DNA-binding transcription factor activity"/>
    <property type="evidence" value="ECO:0007669"/>
    <property type="project" value="InterPro"/>
</dbReference>
<dbReference type="CDD" id="cd00090">
    <property type="entry name" value="HTH_ARSR"/>
    <property type="match status" value="1"/>
</dbReference>
<dbReference type="Pfam" id="PF12840">
    <property type="entry name" value="HTH_20"/>
    <property type="match status" value="1"/>
</dbReference>
<reference evidence="3" key="1">
    <citation type="submission" date="2009-11" db="EMBL/GenBank/DDBJ databases">
        <title>The complete chromosome of Xylanimonas cellulosilytica DSM 15894.</title>
        <authorList>
            <consortium name="US DOE Joint Genome Institute (JGI-PGF)"/>
            <person name="Lucas S."/>
            <person name="Copeland A."/>
            <person name="Lapidus A."/>
            <person name="Glavina del Rio T."/>
            <person name="Dalin E."/>
            <person name="Tice H."/>
            <person name="Bruce D."/>
            <person name="Goodwin L."/>
            <person name="Pitluck S."/>
            <person name="Kyrpides N."/>
            <person name="Mavromatis K."/>
            <person name="Ivanova N."/>
            <person name="Mikhailova N."/>
            <person name="Foster B."/>
            <person name="Clum A."/>
            <person name="Brettin T."/>
            <person name="Detter J.C."/>
            <person name="Han C."/>
            <person name="Larimer F."/>
            <person name="Land M."/>
            <person name="Hauser L."/>
            <person name="Markowitz V."/>
            <person name="Cheng J.F."/>
            <person name="Hugenholtz P."/>
            <person name="Woyke T."/>
            <person name="Wu D."/>
            <person name="Gehrich-Schroeter G."/>
            <person name="Schneider S."/>
            <person name="Pukall S.R."/>
            <person name="Klenk H.P."/>
            <person name="Eisen J.A."/>
        </authorList>
    </citation>
    <scope>NUCLEOTIDE SEQUENCE [LARGE SCALE GENOMIC DNA]</scope>
    <source>
        <strain evidence="3">DSM 15894 / CECT 5975 / LMG 20990 / XIL07</strain>
    </source>
</reference>
<dbReference type="STRING" id="446471.Xcel_1638"/>
<dbReference type="KEGG" id="xce:Xcel_1638"/>
<dbReference type="InterPro" id="IPR011991">
    <property type="entry name" value="ArsR-like_HTH"/>
</dbReference>
<organism evidence="2 3">
    <name type="scientific">Xylanimonas cellulosilytica (strain DSM 15894 / JCM 12276 / CECT 5975 / KCTC 9989 / LMG 20990 / NBRC 107835 / XIL07)</name>
    <dbReference type="NCBI Taxonomy" id="446471"/>
    <lineage>
        <taxon>Bacteria</taxon>
        <taxon>Bacillati</taxon>
        <taxon>Actinomycetota</taxon>
        <taxon>Actinomycetes</taxon>
        <taxon>Micrococcales</taxon>
        <taxon>Promicromonosporaceae</taxon>
        <taxon>Xylanimonas</taxon>
    </lineage>
</organism>
<dbReference type="HOGENOM" id="CLU_078469_1_1_11"/>
<dbReference type="InterPro" id="IPR036390">
    <property type="entry name" value="WH_DNA-bd_sf"/>
</dbReference>
<dbReference type="InterPro" id="IPR036388">
    <property type="entry name" value="WH-like_DNA-bd_sf"/>
</dbReference>
<dbReference type="EMBL" id="CP001821">
    <property type="protein sequence ID" value="ACZ30661.1"/>
    <property type="molecule type" value="Genomic_DNA"/>
</dbReference>
<evidence type="ECO:0000313" key="3">
    <source>
        <dbReference type="Proteomes" id="UP000002255"/>
    </source>
</evidence>
<dbReference type="Gene3D" id="1.10.10.10">
    <property type="entry name" value="Winged helix-like DNA-binding domain superfamily/Winged helix DNA-binding domain"/>
    <property type="match status" value="1"/>
</dbReference>
<dbReference type="RefSeq" id="WP_012878403.1">
    <property type="nucleotide sequence ID" value="NC_013530.1"/>
</dbReference>
<gene>
    <name evidence="2" type="ordered locus">Xcel_1638</name>
</gene>
<reference evidence="2 3" key="2">
    <citation type="journal article" date="2010" name="Stand. Genomic Sci.">
        <title>Complete genome sequence of Xylanimonas cellulosilytica type strain (XIL07).</title>
        <authorList>
            <person name="Foster B."/>
            <person name="Pukall R."/>
            <person name="Abt B."/>
            <person name="Nolan M."/>
            <person name="Glavina Del Rio T."/>
            <person name="Chen F."/>
            <person name="Lucas S."/>
            <person name="Tice H."/>
            <person name="Pitluck S."/>
            <person name="Cheng J.-F."/>
            <person name="Chertkov O."/>
            <person name="Brettin T."/>
            <person name="Han C."/>
            <person name="Detter J.C."/>
            <person name="Bruce D."/>
            <person name="Goodwin L."/>
            <person name="Ivanova N."/>
            <person name="Mavromatis K."/>
            <person name="Pati A."/>
            <person name="Mikhailova N."/>
            <person name="Chen A."/>
            <person name="Palaniappan K."/>
            <person name="Land M."/>
            <person name="Hauser L."/>
            <person name="Chang Y.-J."/>
            <person name="Jeffries C.D."/>
            <person name="Chain P."/>
            <person name="Rohde M."/>
            <person name="Goeker M."/>
            <person name="Bristow J."/>
            <person name="Eisen J.A."/>
            <person name="Markowitz V."/>
            <person name="Hugenholtz P."/>
            <person name="Kyrpides N.C."/>
            <person name="Klenk H.-P."/>
            <person name="Lapidus A."/>
        </authorList>
    </citation>
    <scope>NUCLEOTIDE SEQUENCE [LARGE SCALE GENOMIC DNA]</scope>
    <source>
        <strain evidence="3">DSM 15894 / CECT 5975 / LMG 20990 / XIL07</strain>
    </source>
</reference>
<dbReference type="eggNOG" id="COG2345">
    <property type="taxonomic scope" value="Bacteria"/>
</dbReference>
<dbReference type="InterPro" id="IPR001845">
    <property type="entry name" value="HTH_ArsR_DNA-bd_dom"/>
</dbReference>
<dbReference type="OrthoDB" id="3399802at2"/>
<evidence type="ECO:0000313" key="2">
    <source>
        <dbReference type="EMBL" id="ACZ30661.1"/>
    </source>
</evidence>
<dbReference type="Proteomes" id="UP000002255">
    <property type="component" value="Chromosome"/>
</dbReference>
<protein>
    <submittedName>
        <fullName evidence="2">Transcriptional regulator</fullName>
    </submittedName>
</protein>
<sequence length="219" mass="23302">MTDDTHGARVHAVLASPVRTRVLDLLSASPDAPTAQQLAAELGLHVTTVRFHLEQLEAAGLVGRETRRRAGRGRPGVHFRLVGAGLDGPDLDAARDEMIGALAEAVAAPDGATRTDAARSAGHRWAERLPVPAAEPQAAVAQAFTHLGFGPEPDGDALLLRSCPFRQAAREHPQVVCAVHLGLAERLAARAPHGEDVQVTLRPFVEPELCVVHLRDKSE</sequence>